<keyword evidence="2" id="KW-0479">Metal-binding</keyword>
<dbReference type="GO" id="GO:0008270">
    <property type="term" value="F:zinc ion binding"/>
    <property type="evidence" value="ECO:0007669"/>
    <property type="project" value="UniProtKB-KW"/>
</dbReference>
<evidence type="ECO:0000256" key="7">
    <source>
        <dbReference type="ARBA" id="ARBA00023125"/>
    </source>
</evidence>
<evidence type="ECO:0000256" key="9">
    <source>
        <dbReference type="ARBA" id="ARBA00023242"/>
    </source>
</evidence>
<keyword evidence="12" id="KW-0812">Transmembrane</keyword>
<dbReference type="GO" id="GO:0005634">
    <property type="term" value="C:nucleus"/>
    <property type="evidence" value="ECO:0007669"/>
    <property type="project" value="UniProtKB-SubCell"/>
</dbReference>
<keyword evidence="9" id="KW-0539">Nucleus</keyword>
<organism evidence="15 16">
    <name type="scientific">Magallana gigas</name>
    <name type="common">Pacific oyster</name>
    <name type="synonym">Crassostrea gigas</name>
    <dbReference type="NCBI Taxonomy" id="29159"/>
    <lineage>
        <taxon>Eukaryota</taxon>
        <taxon>Metazoa</taxon>
        <taxon>Spiralia</taxon>
        <taxon>Lophotrochozoa</taxon>
        <taxon>Mollusca</taxon>
        <taxon>Bivalvia</taxon>
        <taxon>Autobranchia</taxon>
        <taxon>Pteriomorphia</taxon>
        <taxon>Ostreida</taxon>
        <taxon>Ostreoidea</taxon>
        <taxon>Ostreidae</taxon>
        <taxon>Magallana</taxon>
    </lineage>
</organism>
<dbReference type="PROSITE" id="PS50157">
    <property type="entry name" value="ZINC_FINGER_C2H2_2"/>
    <property type="match status" value="1"/>
</dbReference>
<dbReference type="GO" id="GO:0033699">
    <property type="term" value="F:DNA 5'-adenosine monophosphate hydrolase activity"/>
    <property type="evidence" value="ECO:0007669"/>
    <property type="project" value="TreeGrafter"/>
</dbReference>
<evidence type="ECO:0000256" key="2">
    <source>
        <dbReference type="ARBA" id="ARBA00022723"/>
    </source>
</evidence>
<evidence type="ECO:0008006" key="17">
    <source>
        <dbReference type="Google" id="ProtNLM"/>
    </source>
</evidence>
<dbReference type="InterPro" id="IPR036265">
    <property type="entry name" value="HIT-like_sf"/>
</dbReference>
<evidence type="ECO:0000256" key="4">
    <source>
        <dbReference type="ARBA" id="ARBA00022771"/>
    </source>
</evidence>
<dbReference type="InterPro" id="IPR013087">
    <property type="entry name" value="Znf_C2H2_type"/>
</dbReference>
<dbReference type="PANTHER" id="PTHR12486">
    <property type="entry name" value="APRATAXIN-RELATED"/>
    <property type="match status" value="1"/>
</dbReference>
<dbReference type="AlphaFoldDB" id="A0A8W8IFA4"/>
<evidence type="ECO:0000256" key="6">
    <source>
        <dbReference type="ARBA" id="ARBA00022833"/>
    </source>
</evidence>
<dbReference type="FunFam" id="3.30.428.10:FF:000004">
    <property type="entry name" value="aprataxin isoform X2"/>
    <property type="match status" value="1"/>
</dbReference>
<dbReference type="InterPro" id="IPR019808">
    <property type="entry name" value="Histidine_triad_CS"/>
</dbReference>
<dbReference type="Proteomes" id="UP000005408">
    <property type="component" value="Unassembled WGS sequence"/>
</dbReference>
<dbReference type="PROSITE" id="PS00892">
    <property type="entry name" value="HIT_1"/>
    <property type="match status" value="1"/>
</dbReference>
<feature type="domain" description="HIT" evidence="14">
    <location>
        <begin position="58"/>
        <end position="161"/>
    </location>
</feature>
<dbReference type="GO" id="GO:1990165">
    <property type="term" value="F:single-strand break-containing DNA binding"/>
    <property type="evidence" value="ECO:0007669"/>
    <property type="project" value="TreeGrafter"/>
</dbReference>
<dbReference type="SUPFAM" id="SSF54197">
    <property type="entry name" value="HIT-like"/>
    <property type="match status" value="1"/>
</dbReference>
<keyword evidence="3" id="KW-0227">DNA damage</keyword>
<dbReference type="Pfam" id="PF16278">
    <property type="entry name" value="zf-C2HE"/>
    <property type="match status" value="1"/>
</dbReference>
<dbReference type="Pfam" id="PF11969">
    <property type="entry name" value="DcpS_C"/>
    <property type="match status" value="1"/>
</dbReference>
<proteinExistence type="predicted"/>
<evidence type="ECO:0000259" key="13">
    <source>
        <dbReference type="PROSITE" id="PS50157"/>
    </source>
</evidence>
<dbReference type="GO" id="GO:0003697">
    <property type="term" value="F:single-stranded DNA binding"/>
    <property type="evidence" value="ECO:0007669"/>
    <property type="project" value="TreeGrafter"/>
</dbReference>
<feature type="short sequence motif" description="Histidine triad motif" evidence="11">
    <location>
        <begin position="146"/>
        <end position="150"/>
    </location>
</feature>
<dbReference type="InterPro" id="IPR032566">
    <property type="entry name" value="Znf-C2HE"/>
</dbReference>
<dbReference type="PROSITE" id="PS00028">
    <property type="entry name" value="ZINC_FINGER_C2H2_1"/>
    <property type="match status" value="1"/>
</dbReference>
<name>A0A8W8IFA4_MAGGI</name>
<evidence type="ECO:0000256" key="11">
    <source>
        <dbReference type="PROSITE-ProRule" id="PRU00464"/>
    </source>
</evidence>
<keyword evidence="12" id="KW-1133">Transmembrane helix</keyword>
<dbReference type="Gene3D" id="3.30.428.10">
    <property type="entry name" value="HIT-like"/>
    <property type="match status" value="1"/>
</dbReference>
<dbReference type="GO" id="GO:0000012">
    <property type="term" value="P:single strand break repair"/>
    <property type="evidence" value="ECO:0007669"/>
    <property type="project" value="TreeGrafter"/>
</dbReference>
<dbReference type="EnsemblMetazoa" id="G13951.1">
    <property type="protein sequence ID" value="G13951.1:cds"/>
    <property type="gene ID" value="G13951"/>
</dbReference>
<keyword evidence="7" id="KW-0238">DNA-binding</keyword>
<dbReference type="PROSITE" id="PS51084">
    <property type="entry name" value="HIT_2"/>
    <property type="match status" value="1"/>
</dbReference>
<dbReference type="PANTHER" id="PTHR12486:SF4">
    <property type="entry name" value="APRATAXIN"/>
    <property type="match status" value="1"/>
</dbReference>
<keyword evidence="4 10" id="KW-0863">Zinc-finger</keyword>
<dbReference type="GO" id="GO:0003725">
    <property type="term" value="F:double-stranded RNA binding"/>
    <property type="evidence" value="ECO:0007669"/>
    <property type="project" value="TreeGrafter"/>
</dbReference>
<keyword evidence="8" id="KW-0234">DNA repair</keyword>
<evidence type="ECO:0000256" key="8">
    <source>
        <dbReference type="ARBA" id="ARBA00023204"/>
    </source>
</evidence>
<keyword evidence="6" id="KW-0862">Zinc</keyword>
<comment type="subcellular location">
    <subcellularLocation>
        <location evidence="1">Nucleus</location>
    </subcellularLocation>
</comment>
<evidence type="ECO:0000256" key="1">
    <source>
        <dbReference type="ARBA" id="ARBA00004123"/>
    </source>
</evidence>
<reference evidence="15" key="1">
    <citation type="submission" date="2022-08" db="UniProtKB">
        <authorList>
            <consortium name="EnsemblMetazoa"/>
        </authorList>
    </citation>
    <scope>IDENTIFICATION</scope>
    <source>
        <strain evidence="15">05x7-T-G4-1.051#20</strain>
    </source>
</reference>
<keyword evidence="12" id="KW-0472">Membrane</keyword>
<evidence type="ECO:0000256" key="3">
    <source>
        <dbReference type="ARBA" id="ARBA00022763"/>
    </source>
</evidence>
<feature type="domain" description="C2H2-type" evidence="13">
    <location>
        <begin position="206"/>
        <end position="233"/>
    </location>
</feature>
<keyword evidence="16" id="KW-1185">Reference proteome</keyword>
<evidence type="ECO:0000256" key="5">
    <source>
        <dbReference type="ARBA" id="ARBA00022801"/>
    </source>
</evidence>
<accession>A0A8W8IFA4</accession>
<feature type="transmembrane region" description="Helical" evidence="12">
    <location>
        <begin position="12"/>
        <end position="29"/>
    </location>
</feature>
<evidence type="ECO:0000313" key="15">
    <source>
        <dbReference type="EnsemblMetazoa" id="G13951.1:cds"/>
    </source>
</evidence>
<dbReference type="InterPro" id="IPR011146">
    <property type="entry name" value="HIT-like"/>
</dbReference>
<evidence type="ECO:0000256" key="12">
    <source>
        <dbReference type="SAM" id="Phobius"/>
    </source>
</evidence>
<evidence type="ECO:0000313" key="16">
    <source>
        <dbReference type="Proteomes" id="UP000005408"/>
    </source>
</evidence>
<keyword evidence="5" id="KW-0378">Hydrolase</keyword>
<evidence type="ECO:0000259" key="14">
    <source>
        <dbReference type="PROSITE" id="PS51084"/>
    </source>
</evidence>
<sequence>MSANPGKNPLMRSIGFGFTVALSVSYLKYSQVMASKRKSEGKSEDDKVSAKKPAPFWKTGLLSSMHDPDLQVYKDGKVIIIKDKYPKAKFHFLVMPKDNIPNLKSLKKENIELLKHMHEKGKETAEKSDPDLQFRLGYHAVPSMSHLHLHVISQDFDSPCLKNKKHWNSFTTEYFVDSEDIIKELEKNGKVIKDVSHSQELLKKNLRCHVCRKEMTTIPALKTHIKQHSYKKS</sequence>
<protein>
    <recommendedName>
        <fullName evidence="17">Aprataxin</fullName>
    </recommendedName>
</protein>
<evidence type="ECO:0000256" key="10">
    <source>
        <dbReference type="PROSITE-ProRule" id="PRU00042"/>
    </source>
</evidence>
<dbReference type="GO" id="GO:0030983">
    <property type="term" value="F:mismatched DNA binding"/>
    <property type="evidence" value="ECO:0007669"/>
    <property type="project" value="TreeGrafter"/>
</dbReference>